<name>A0A517S8F5_9PLAN</name>
<evidence type="ECO:0000259" key="4">
    <source>
        <dbReference type="Pfam" id="PF00195"/>
    </source>
</evidence>
<reference evidence="6 7" key="1">
    <citation type="submission" date="2019-02" db="EMBL/GenBank/DDBJ databases">
        <title>Deep-cultivation of Planctomycetes and their phenomic and genomic characterization uncovers novel biology.</title>
        <authorList>
            <person name="Wiegand S."/>
            <person name="Jogler M."/>
            <person name="Boedeker C."/>
            <person name="Pinto D."/>
            <person name="Vollmers J."/>
            <person name="Rivas-Marin E."/>
            <person name="Kohn T."/>
            <person name="Peeters S.H."/>
            <person name="Heuer A."/>
            <person name="Rast P."/>
            <person name="Oberbeckmann S."/>
            <person name="Bunk B."/>
            <person name="Jeske O."/>
            <person name="Meyerdierks A."/>
            <person name="Storesund J.E."/>
            <person name="Kallscheuer N."/>
            <person name="Luecker S."/>
            <person name="Lage O.M."/>
            <person name="Pohl T."/>
            <person name="Merkel B.J."/>
            <person name="Hornburger P."/>
            <person name="Mueller R.-W."/>
            <person name="Bruemmer F."/>
            <person name="Labrenz M."/>
            <person name="Spormann A.M."/>
            <person name="Op den Camp H."/>
            <person name="Overmann J."/>
            <person name="Amann R."/>
            <person name="Jetten M.S.M."/>
            <person name="Mascher T."/>
            <person name="Medema M.H."/>
            <person name="Devos D.P."/>
            <person name="Kaster A.-K."/>
            <person name="Ovreas L."/>
            <person name="Rohde M."/>
            <person name="Galperin M.Y."/>
            <person name="Jogler C."/>
        </authorList>
    </citation>
    <scope>NUCLEOTIDE SEQUENCE [LARGE SCALE GENOMIC DNA]</scope>
    <source>
        <strain evidence="6 7">Pan44</strain>
    </source>
</reference>
<dbReference type="InterPro" id="IPR016039">
    <property type="entry name" value="Thiolase-like"/>
</dbReference>
<dbReference type="CDD" id="cd00831">
    <property type="entry name" value="CHS_like"/>
    <property type="match status" value="1"/>
</dbReference>
<dbReference type="Proteomes" id="UP000315700">
    <property type="component" value="Chromosome"/>
</dbReference>
<dbReference type="InterPro" id="IPR012328">
    <property type="entry name" value="Chalcone/stilbene_synt_C"/>
</dbReference>
<evidence type="ECO:0000256" key="3">
    <source>
        <dbReference type="PIRSR" id="PIRSR000451-1"/>
    </source>
</evidence>
<feature type="domain" description="Chalcone/stilbene synthase N-terminal" evidence="4">
    <location>
        <begin position="10"/>
        <end position="218"/>
    </location>
</feature>
<dbReference type="KEGG" id="ccos:Pan44_04250"/>
<keyword evidence="7" id="KW-1185">Reference proteome</keyword>
<evidence type="ECO:0000259" key="5">
    <source>
        <dbReference type="Pfam" id="PF02797"/>
    </source>
</evidence>
<dbReference type="GO" id="GO:0030639">
    <property type="term" value="P:polyketide biosynthetic process"/>
    <property type="evidence" value="ECO:0007669"/>
    <property type="project" value="TreeGrafter"/>
</dbReference>
<dbReference type="Pfam" id="PF02797">
    <property type="entry name" value="Chal_sti_synt_C"/>
    <property type="match status" value="1"/>
</dbReference>
<organism evidence="6 7">
    <name type="scientific">Caulifigura coniformis</name>
    <dbReference type="NCBI Taxonomy" id="2527983"/>
    <lineage>
        <taxon>Bacteria</taxon>
        <taxon>Pseudomonadati</taxon>
        <taxon>Planctomycetota</taxon>
        <taxon>Planctomycetia</taxon>
        <taxon>Planctomycetales</taxon>
        <taxon>Planctomycetaceae</taxon>
        <taxon>Caulifigura</taxon>
    </lineage>
</organism>
<evidence type="ECO:0000256" key="2">
    <source>
        <dbReference type="ARBA" id="ARBA00022679"/>
    </source>
</evidence>
<proteinExistence type="inferred from homology"/>
<dbReference type="Pfam" id="PF00195">
    <property type="entry name" value="Chal_sti_synt_N"/>
    <property type="match status" value="1"/>
</dbReference>
<dbReference type="OrthoDB" id="9786288at2"/>
<keyword evidence="2 6" id="KW-0808">Transferase</keyword>
<sequence length="364" mass="38484">MSTQIAGWGFALPEGRVTQTEAAEHAVAMWGEQAGLGSTIPALYRRTGVKSRHSVIVEAHGEGAMPQSFYERAVDVDDRGPTTAARMAYYEQAALGLAARAAAAALEDADAPATAITHLVTVSCSGFEAPGVDIGLVRALGLSPGVTRTNVGFMGCHGAFNGLRVAEAFAASDPKARVLVVCVELCSLHQQYSSDPQQIVANALFADGAAAILVQSGPRKEQWRLLDQCSLILPNTIDMMSWRIRDNGFEMTLSPAVPDLIRKDLQGWLESWLPRNGLSLGDLRSYAVHPGGPRILNAVVESLGLRAEALDASRSILADYGNMSSPTILFILNRLRTTGAEAPCLALAFGPGLTIEAALFGSGA</sequence>
<dbReference type="EMBL" id="CP036271">
    <property type="protein sequence ID" value="QDT52414.1"/>
    <property type="molecule type" value="Genomic_DNA"/>
</dbReference>
<dbReference type="PANTHER" id="PTHR11877">
    <property type="entry name" value="HYDROXYMETHYLGLUTARYL-COA SYNTHASE"/>
    <property type="match status" value="1"/>
</dbReference>
<dbReference type="SUPFAM" id="SSF53901">
    <property type="entry name" value="Thiolase-like"/>
    <property type="match status" value="2"/>
</dbReference>
<evidence type="ECO:0000256" key="1">
    <source>
        <dbReference type="ARBA" id="ARBA00005531"/>
    </source>
</evidence>
<dbReference type="GO" id="GO:0016747">
    <property type="term" value="F:acyltransferase activity, transferring groups other than amino-acyl groups"/>
    <property type="evidence" value="ECO:0007669"/>
    <property type="project" value="InterPro"/>
</dbReference>
<dbReference type="InterPro" id="IPR001099">
    <property type="entry name" value="Chalcone/stilbene_synt_N"/>
</dbReference>
<dbReference type="Gene3D" id="3.40.47.10">
    <property type="match status" value="2"/>
</dbReference>
<dbReference type="RefSeq" id="WP_145026752.1">
    <property type="nucleotide sequence ID" value="NZ_CP036271.1"/>
</dbReference>
<feature type="domain" description="Chalcone/stilbene synthase C-terminal" evidence="5">
    <location>
        <begin position="231"/>
        <end position="360"/>
    </location>
</feature>
<dbReference type="InterPro" id="IPR011141">
    <property type="entry name" value="Polyketide_synthase_type-III"/>
</dbReference>
<evidence type="ECO:0000313" key="6">
    <source>
        <dbReference type="EMBL" id="QDT52414.1"/>
    </source>
</evidence>
<keyword evidence="6" id="KW-0012">Acyltransferase</keyword>
<dbReference type="EC" id="2.3.1.-" evidence="6"/>
<accession>A0A517S8F5</accession>
<comment type="similarity">
    <text evidence="1">Belongs to the thiolase-like superfamily. Chalcone/stilbene synthases family.</text>
</comment>
<dbReference type="InParanoid" id="A0A517S8F5"/>
<dbReference type="AlphaFoldDB" id="A0A517S8F5"/>
<gene>
    <name evidence="6" type="ORF">Pan44_04250</name>
</gene>
<evidence type="ECO:0000313" key="7">
    <source>
        <dbReference type="Proteomes" id="UP000315700"/>
    </source>
</evidence>
<dbReference type="PIRSF" id="PIRSF000451">
    <property type="entry name" value="PKS_III"/>
    <property type="match status" value="1"/>
</dbReference>
<feature type="active site" description="Acyl-thioester intermediate" evidence="3">
    <location>
        <position position="156"/>
    </location>
</feature>
<dbReference type="PANTHER" id="PTHR11877:SF46">
    <property type="entry name" value="TYPE III POLYKETIDE SYNTHASE A"/>
    <property type="match status" value="1"/>
</dbReference>
<protein>
    <submittedName>
        <fullName evidence="6">Alpha-pyrone synthesis polyketide synthase-like Pks18</fullName>
        <ecNumber evidence="6">2.3.1.-</ecNumber>
    </submittedName>
</protein>